<dbReference type="STRING" id="68775.A0A5C3M1N7"/>
<organism evidence="1 2">
    <name type="scientific">Crucibulum laeve</name>
    <dbReference type="NCBI Taxonomy" id="68775"/>
    <lineage>
        <taxon>Eukaryota</taxon>
        <taxon>Fungi</taxon>
        <taxon>Dikarya</taxon>
        <taxon>Basidiomycota</taxon>
        <taxon>Agaricomycotina</taxon>
        <taxon>Agaricomycetes</taxon>
        <taxon>Agaricomycetidae</taxon>
        <taxon>Agaricales</taxon>
        <taxon>Agaricineae</taxon>
        <taxon>Nidulariaceae</taxon>
        <taxon>Crucibulum</taxon>
    </lineage>
</organism>
<protein>
    <recommendedName>
        <fullName evidence="3">F-box domain-containing protein</fullName>
    </recommendedName>
</protein>
<proteinExistence type="predicted"/>
<keyword evidence="2" id="KW-1185">Reference proteome</keyword>
<dbReference type="OrthoDB" id="2745898at2759"/>
<accession>A0A5C3M1N7</accession>
<dbReference type="Proteomes" id="UP000308652">
    <property type="component" value="Unassembled WGS sequence"/>
</dbReference>
<dbReference type="AlphaFoldDB" id="A0A5C3M1N7"/>
<gene>
    <name evidence="1" type="ORF">BDQ12DRAFT_76538</name>
</gene>
<evidence type="ECO:0000313" key="1">
    <source>
        <dbReference type="EMBL" id="TFK39304.1"/>
    </source>
</evidence>
<evidence type="ECO:0008006" key="3">
    <source>
        <dbReference type="Google" id="ProtNLM"/>
    </source>
</evidence>
<dbReference type="EMBL" id="ML213600">
    <property type="protein sequence ID" value="TFK39304.1"/>
    <property type="molecule type" value="Genomic_DNA"/>
</dbReference>
<sequence>MDLKEDIQNYNLPQELIDTVISYLRDDHPSLRICSHTARILRIRCQQYLFEKVIIQDIEASQRLCEVLMTSSHLSAYIIHMEINGSSGRHHSHWIYEDSGLSLVLDSIRHLQVLDLNGNPSERGQWSIGWLKLPTKLQFAIKSTLELNPISELAIRGFSDVPRSILHQLSVLKKLVLDMTHFGIEIESESLQKTLDISRSKTLLENFGYISPMTDNCILEWLCTTDSPIDISQLHTLSMGMKELHDYNDVALLLRLNFQTLQHFTFGLASVMPQSVETEPVDLGILSSLRTLSLHAVLFESPGGLFHNPPMQWITDCLKRIAEPNLVETVTFVVQISLFGPISAPFQCAAIFKEIASALMIMPHLRMATFRIKNLGNRMRFQQFSSTIEEELSWLRLKGMLHIEEKIFFKQDFLSSK</sequence>
<evidence type="ECO:0000313" key="2">
    <source>
        <dbReference type="Proteomes" id="UP000308652"/>
    </source>
</evidence>
<name>A0A5C3M1N7_9AGAR</name>
<reference evidence="1 2" key="1">
    <citation type="journal article" date="2019" name="Nat. Ecol. Evol.">
        <title>Megaphylogeny resolves global patterns of mushroom evolution.</title>
        <authorList>
            <person name="Varga T."/>
            <person name="Krizsan K."/>
            <person name="Foldi C."/>
            <person name="Dima B."/>
            <person name="Sanchez-Garcia M."/>
            <person name="Sanchez-Ramirez S."/>
            <person name="Szollosi G.J."/>
            <person name="Szarkandi J.G."/>
            <person name="Papp V."/>
            <person name="Albert L."/>
            <person name="Andreopoulos W."/>
            <person name="Angelini C."/>
            <person name="Antonin V."/>
            <person name="Barry K.W."/>
            <person name="Bougher N.L."/>
            <person name="Buchanan P."/>
            <person name="Buyck B."/>
            <person name="Bense V."/>
            <person name="Catcheside P."/>
            <person name="Chovatia M."/>
            <person name="Cooper J."/>
            <person name="Damon W."/>
            <person name="Desjardin D."/>
            <person name="Finy P."/>
            <person name="Geml J."/>
            <person name="Haridas S."/>
            <person name="Hughes K."/>
            <person name="Justo A."/>
            <person name="Karasinski D."/>
            <person name="Kautmanova I."/>
            <person name="Kiss B."/>
            <person name="Kocsube S."/>
            <person name="Kotiranta H."/>
            <person name="LaButti K.M."/>
            <person name="Lechner B.E."/>
            <person name="Liimatainen K."/>
            <person name="Lipzen A."/>
            <person name="Lukacs Z."/>
            <person name="Mihaltcheva S."/>
            <person name="Morgado L.N."/>
            <person name="Niskanen T."/>
            <person name="Noordeloos M.E."/>
            <person name="Ohm R.A."/>
            <person name="Ortiz-Santana B."/>
            <person name="Ovrebo C."/>
            <person name="Racz N."/>
            <person name="Riley R."/>
            <person name="Savchenko A."/>
            <person name="Shiryaev A."/>
            <person name="Soop K."/>
            <person name="Spirin V."/>
            <person name="Szebenyi C."/>
            <person name="Tomsovsky M."/>
            <person name="Tulloss R.E."/>
            <person name="Uehling J."/>
            <person name="Grigoriev I.V."/>
            <person name="Vagvolgyi C."/>
            <person name="Papp T."/>
            <person name="Martin F.M."/>
            <person name="Miettinen O."/>
            <person name="Hibbett D.S."/>
            <person name="Nagy L.G."/>
        </authorList>
    </citation>
    <scope>NUCLEOTIDE SEQUENCE [LARGE SCALE GENOMIC DNA]</scope>
    <source>
        <strain evidence="1 2">CBS 166.37</strain>
    </source>
</reference>